<dbReference type="InterPro" id="IPR029063">
    <property type="entry name" value="SAM-dependent_MTases_sf"/>
</dbReference>
<reference evidence="5 6" key="1">
    <citation type="submission" date="2013-11" db="EMBL/GenBank/DDBJ databases">
        <title>Complete genome sequence of Clostridum sp. M2/40.</title>
        <authorList>
            <person name="Wibberg D."/>
            <person name="Puehler A."/>
            <person name="Schlueter A."/>
        </authorList>
    </citation>
    <scope>NUCLEOTIDE SEQUENCE [LARGE SCALE GENOMIC DNA]</scope>
    <source>
        <strain evidence="6">M2/40</strain>
    </source>
</reference>
<dbReference type="RefSeq" id="WP_044040135.1">
    <property type="nucleotide sequence ID" value="NZ_HG917869.1"/>
</dbReference>
<evidence type="ECO:0000259" key="4">
    <source>
        <dbReference type="Pfam" id="PF13649"/>
    </source>
</evidence>
<dbReference type="EMBL" id="HG917869">
    <property type="protein sequence ID" value="CDM69956.1"/>
    <property type="molecule type" value="Genomic_DNA"/>
</dbReference>
<name>W6RZ96_9CLOT</name>
<dbReference type="GO" id="GO:0006730">
    <property type="term" value="P:one-carbon metabolic process"/>
    <property type="evidence" value="ECO:0007669"/>
    <property type="project" value="TreeGrafter"/>
</dbReference>
<feature type="domain" description="Methyltransferase" evidence="4">
    <location>
        <begin position="51"/>
        <end position="147"/>
    </location>
</feature>
<evidence type="ECO:0000256" key="2">
    <source>
        <dbReference type="ARBA" id="ARBA00022679"/>
    </source>
</evidence>
<keyword evidence="6" id="KW-1185">Reference proteome</keyword>
<dbReference type="GO" id="GO:1901052">
    <property type="term" value="P:sarcosine metabolic process"/>
    <property type="evidence" value="ECO:0007669"/>
    <property type="project" value="TreeGrafter"/>
</dbReference>
<organism evidence="5 6">
    <name type="scientific">Clostridium bornimense</name>
    <dbReference type="NCBI Taxonomy" id="1216932"/>
    <lineage>
        <taxon>Bacteria</taxon>
        <taxon>Bacillati</taxon>
        <taxon>Bacillota</taxon>
        <taxon>Clostridia</taxon>
        <taxon>Eubacteriales</taxon>
        <taxon>Clostridiaceae</taxon>
        <taxon>Clostridium</taxon>
    </lineage>
</organism>
<accession>W6RZ96</accession>
<dbReference type="SUPFAM" id="SSF53335">
    <property type="entry name" value="S-adenosyl-L-methionine-dependent methyltransferases"/>
    <property type="match status" value="1"/>
</dbReference>
<keyword evidence="3" id="KW-0949">S-adenosyl-L-methionine</keyword>
<dbReference type="GO" id="GO:0032259">
    <property type="term" value="P:methylation"/>
    <property type="evidence" value="ECO:0007669"/>
    <property type="project" value="UniProtKB-KW"/>
</dbReference>
<dbReference type="PATRIC" id="fig|1216932.3.peg.2800"/>
<gene>
    <name evidence="5" type="ORF">CM240_2839</name>
</gene>
<keyword evidence="2" id="KW-0808">Transferase</keyword>
<dbReference type="KEGG" id="clt:CM240_2839"/>
<dbReference type="InterPro" id="IPR041698">
    <property type="entry name" value="Methyltransf_25"/>
</dbReference>
<proteinExistence type="predicted"/>
<dbReference type="Pfam" id="PF13649">
    <property type="entry name" value="Methyltransf_25"/>
    <property type="match status" value="1"/>
</dbReference>
<dbReference type="HOGENOM" id="CLU_095239_0_0_9"/>
<dbReference type="GO" id="GO:0051289">
    <property type="term" value="P:protein homotetramerization"/>
    <property type="evidence" value="ECO:0007669"/>
    <property type="project" value="TreeGrafter"/>
</dbReference>
<dbReference type="Proteomes" id="UP000019426">
    <property type="component" value="Chromosome M2/40_rep2"/>
</dbReference>
<dbReference type="AlphaFoldDB" id="W6RZ96"/>
<dbReference type="InterPro" id="IPR014369">
    <property type="entry name" value="Gly/Sar_N_MeTrfase"/>
</dbReference>
<evidence type="ECO:0000256" key="3">
    <source>
        <dbReference type="ARBA" id="ARBA00022691"/>
    </source>
</evidence>
<dbReference type="GO" id="GO:0016594">
    <property type="term" value="F:glycine binding"/>
    <property type="evidence" value="ECO:0007669"/>
    <property type="project" value="TreeGrafter"/>
</dbReference>
<evidence type="ECO:0000256" key="1">
    <source>
        <dbReference type="ARBA" id="ARBA00022603"/>
    </source>
</evidence>
<dbReference type="CDD" id="cd02440">
    <property type="entry name" value="AdoMet_MTases"/>
    <property type="match status" value="1"/>
</dbReference>
<dbReference type="Gene3D" id="2.20.25.110">
    <property type="entry name" value="S-adenosyl-L-methionine-dependent methyltransferases"/>
    <property type="match status" value="1"/>
</dbReference>
<dbReference type="PANTHER" id="PTHR16458">
    <property type="entry name" value="GLYCINE N-METHYLTRANSFERASE"/>
    <property type="match status" value="1"/>
</dbReference>
<dbReference type="GO" id="GO:1904047">
    <property type="term" value="F:S-adenosyl-L-methionine binding"/>
    <property type="evidence" value="ECO:0007669"/>
    <property type="project" value="TreeGrafter"/>
</dbReference>
<dbReference type="GO" id="GO:0046498">
    <property type="term" value="P:S-adenosylhomocysteine metabolic process"/>
    <property type="evidence" value="ECO:0007669"/>
    <property type="project" value="TreeGrafter"/>
</dbReference>
<evidence type="ECO:0000313" key="5">
    <source>
        <dbReference type="EMBL" id="CDM69956.1"/>
    </source>
</evidence>
<dbReference type="eggNOG" id="COG2226">
    <property type="taxonomic scope" value="Bacteria"/>
</dbReference>
<dbReference type="GO" id="GO:0046500">
    <property type="term" value="P:S-adenosylmethionine metabolic process"/>
    <property type="evidence" value="ECO:0007669"/>
    <property type="project" value="TreeGrafter"/>
</dbReference>
<sequence>MNNNEKPDYDKMGWLYSALYGDMSTEELREFEYAKNHMELLQSYSNKNISILDSACGNGIQATAFALNGYNVTATDISYEMVALTKELASKHNVSINTMVKSWSDLPSIYNEQFDIVFNTGNSIVHSQNSITREHDIFALVQVLKSKGTLVIETRNWEKVIKENKRFTVYDKKTYLNKDYIPMYYWQLNGIEQKSNVEILLQEICEDNHVEIYESSLTFTPFTHSTLLNIMKKLGLEITKDTFDENCDWYIVYGVKK</sequence>
<dbReference type="STRING" id="1216932.CM240_2839"/>
<dbReference type="PANTHER" id="PTHR16458:SF2">
    <property type="entry name" value="GLYCINE N-METHYLTRANSFERASE"/>
    <property type="match status" value="1"/>
</dbReference>
<dbReference type="GO" id="GO:0006111">
    <property type="term" value="P:regulation of gluconeogenesis"/>
    <property type="evidence" value="ECO:0007669"/>
    <property type="project" value="TreeGrafter"/>
</dbReference>
<dbReference type="GO" id="GO:0042802">
    <property type="term" value="F:identical protein binding"/>
    <property type="evidence" value="ECO:0007669"/>
    <property type="project" value="TreeGrafter"/>
</dbReference>
<dbReference type="GO" id="GO:0017174">
    <property type="term" value="F:glycine N-methyltransferase activity"/>
    <property type="evidence" value="ECO:0007669"/>
    <property type="project" value="InterPro"/>
</dbReference>
<keyword evidence="1" id="KW-0489">Methyltransferase</keyword>
<evidence type="ECO:0000313" key="6">
    <source>
        <dbReference type="Proteomes" id="UP000019426"/>
    </source>
</evidence>
<protein>
    <recommendedName>
        <fullName evidence="4">Methyltransferase domain-containing protein</fullName>
    </recommendedName>
</protein>
<dbReference type="GO" id="GO:0005829">
    <property type="term" value="C:cytosol"/>
    <property type="evidence" value="ECO:0007669"/>
    <property type="project" value="TreeGrafter"/>
</dbReference>
<dbReference type="OrthoDB" id="9791837at2"/>
<dbReference type="Gene3D" id="3.40.50.150">
    <property type="entry name" value="Vaccinia Virus protein VP39"/>
    <property type="match status" value="1"/>
</dbReference>